<dbReference type="KEGG" id="mbas:ALGA_0033"/>
<name>A0A1Y1CDK8_9BACT</name>
<sequence length="56" mass="6574">MFRKFIYIQVIEISSGLSVDDLVCGTLYLNNYFNKIYDSLLKETNEEETKDVLIAY</sequence>
<reference evidence="1 2" key="1">
    <citation type="journal article" date="2018" name="Mar. Genomics">
        <title>Complete genome sequence of Marinifilaceae bacterium strain SPP2, isolated from the Antarctic marine sediment.</title>
        <authorList>
            <person name="Watanabe M."/>
            <person name="Kojima H."/>
            <person name="Fukui M."/>
        </authorList>
    </citation>
    <scope>NUCLEOTIDE SEQUENCE [LARGE SCALE GENOMIC DNA]</scope>
    <source>
        <strain evidence="1 2">SPP2</strain>
    </source>
</reference>
<accession>A0A1Y1CDK8</accession>
<gene>
    <name evidence="1" type="ORF">ALGA_0033</name>
</gene>
<dbReference type="AlphaFoldDB" id="A0A1Y1CDK8"/>
<dbReference type="EMBL" id="AP018042">
    <property type="protein sequence ID" value="BAX78428.1"/>
    <property type="molecule type" value="Genomic_DNA"/>
</dbReference>
<dbReference type="Proteomes" id="UP000218267">
    <property type="component" value="Chromosome"/>
</dbReference>
<reference evidence="2" key="2">
    <citation type="journal article" date="2020" name="Antonie Van Leeuwenhoek">
        <title>Labilibaculum antarcticum sp. nov., a novel facultative anaerobic, psychrotorelant bacterium isolated from marine sediment of Antarctica.</title>
        <authorList>
            <person name="Watanabe M."/>
            <person name="Kojima H."/>
            <person name="Fukui M."/>
        </authorList>
    </citation>
    <scope>NUCLEOTIDE SEQUENCE [LARGE SCALE GENOMIC DNA]</scope>
    <source>
        <strain evidence="2">SPP2</strain>
    </source>
</reference>
<evidence type="ECO:0000313" key="1">
    <source>
        <dbReference type="EMBL" id="BAX78428.1"/>
    </source>
</evidence>
<proteinExistence type="predicted"/>
<keyword evidence="2" id="KW-1185">Reference proteome</keyword>
<organism evidence="1 2">
    <name type="scientific">Labilibaculum antarcticum</name>
    <dbReference type="NCBI Taxonomy" id="1717717"/>
    <lineage>
        <taxon>Bacteria</taxon>
        <taxon>Pseudomonadati</taxon>
        <taxon>Bacteroidota</taxon>
        <taxon>Bacteroidia</taxon>
        <taxon>Marinilabiliales</taxon>
        <taxon>Marinifilaceae</taxon>
        <taxon>Labilibaculum</taxon>
    </lineage>
</organism>
<protein>
    <submittedName>
        <fullName evidence="1">Uncharacterized protein</fullName>
    </submittedName>
</protein>
<evidence type="ECO:0000313" key="2">
    <source>
        <dbReference type="Proteomes" id="UP000218267"/>
    </source>
</evidence>